<protein>
    <submittedName>
        <fullName evidence="2">Uncharacterized protein</fullName>
    </submittedName>
</protein>
<feature type="region of interest" description="Disordered" evidence="1">
    <location>
        <begin position="1"/>
        <end position="31"/>
    </location>
</feature>
<dbReference type="AlphaFoldDB" id="A0A8S1MWP5"/>
<evidence type="ECO:0000313" key="3">
    <source>
        <dbReference type="Proteomes" id="UP000688137"/>
    </source>
</evidence>
<feature type="compositionally biased region" description="Polar residues" evidence="1">
    <location>
        <begin position="774"/>
        <end position="784"/>
    </location>
</feature>
<reference evidence="2" key="1">
    <citation type="submission" date="2021-01" db="EMBL/GenBank/DDBJ databases">
        <authorList>
            <consortium name="Genoscope - CEA"/>
            <person name="William W."/>
        </authorList>
    </citation>
    <scope>NUCLEOTIDE SEQUENCE</scope>
</reference>
<name>A0A8S1MWP5_PARPR</name>
<dbReference type="Proteomes" id="UP000688137">
    <property type="component" value="Unassembled WGS sequence"/>
</dbReference>
<evidence type="ECO:0000256" key="1">
    <source>
        <dbReference type="SAM" id="MobiDB-lite"/>
    </source>
</evidence>
<proteinExistence type="predicted"/>
<accession>A0A8S1MWP5</accession>
<feature type="compositionally biased region" description="Basic and acidic residues" evidence="1">
    <location>
        <begin position="735"/>
        <end position="753"/>
    </location>
</feature>
<feature type="region of interest" description="Disordered" evidence="1">
    <location>
        <begin position="735"/>
        <end position="799"/>
    </location>
</feature>
<gene>
    <name evidence="2" type="ORF">PPRIM_AZ9-3.1.T0650213</name>
</gene>
<sequence>MKKQQTNSQNSSVGFNRTQVFEQKAEQSNPFEKTLKSMNTDRKALIQNFLDANANSNLEQHPHNQRVFTKTITVEAKVDEIKFDNIPGVLQQKKFNYGNVYKERSKKNPYVIIQSLVRRFLAKKLVNERKKYFQKLLKEDQKITIVDKWVNDEKNWAQSVISKLKVQPKQKNQERKTISGLDKNNPFYNTQIEIMGEMGVLEKEDFIEINPATAFANPAIPITEDIKIKKPPLTRIRPKSAYQSQVKPKTMPIQLPNDNCQIWKALYKKKYGRESLHDLSMKEIKITDDYIKIENQEAVRDKARINKINKILEKEVPKELKVQKQKQTTSKKKQLEDSIEDEVQSEQVQSEIADEVEEEIPEEEDIEEVVEEEGVVEEIDDIQSSQIKEESIVQESSVIRESIPSAQKSSKIIKESIQEDYGDDFEVEESQKIKTQQSQYEDDQFDSYHSQIEGDTHRRKATPKSISDKAVISPQTFVPEVKSIPIEIDPGWTTKRANQEAEILLKNYREKYSQLREVEINDEDFEPLKQEHRDLKFIQQQVNNLISHTGDFYKGWKDAVNPQPSQSADKLYAQFQYEFQRLLSMNSLGTRFSKILSQTIVKDVPVGNVKNIMSGIEQQMSIVQQVLENLLFQVQQIFDFKQTMEEMRLYRKEMDQKLQWLLFKQDKLINNQLGKQLEERDKDLKKFIAALFEKQRLEFGSRKLAATVDPHSLSEALLKNQGLLSYKFEQSAQSKKDSSYGKQRDKRSVKEESYYQADFEGEESERIKTEKSDQNVYEQSYKNSLTEDREVEDGSQQSDIDWQTDINLFENTQNSFVDKKDLDVQQIVEYLQEQLLKEILGDPFPIRGQLQNSQVKNESNLSSQYSQSFEEESLSASKEIVPEPKQPPPLAVKPIQTKEKVDDFGMGKSAINRDELSKEFDLSENSQFLEKSENKEEGKEVKLVTDFRYQNFVKQILDKYGKVLEGKEKQIITKFQQIVKKYKQDKKKTLGYLFSTEFKFIDQKQVNEQNAFQIVQSLEEQLCEQLLKEYNDSSKLDIKSAIEQAKVVVLKITEKRIPVDAFSSSYNFQEIYNHAQRKPPAKECPINQELADVYINEEMDKFGNEATQYILKQIAKNTLADFDKILLKKKK</sequence>
<keyword evidence="3" id="KW-1185">Reference proteome</keyword>
<feature type="compositionally biased region" description="Basic and acidic residues" evidence="1">
    <location>
        <begin position="764"/>
        <end position="773"/>
    </location>
</feature>
<comment type="caution">
    <text evidence="2">The sequence shown here is derived from an EMBL/GenBank/DDBJ whole genome shotgun (WGS) entry which is preliminary data.</text>
</comment>
<feature type="region of interest" description="Disordered" evidence="1">
    <location>
        <begin position="322"/>
        <end position="351"/>
    </location>
</feature>
<evidence type="ECO:0000313" key="2">
    <source>
        <dbReference type="EMBL" id="CAD8081385.1"/>
    </source>
</evidence>
<dbReference type="EMBL" id="CAJJDM010000067">
    <property type="protein sequence ID" value="CAD8081385.1"/>
    <property type="molecule type" value="Genomic_DNA"/>
</dbReference>
<organism evidence="2 3">
    <name type="scientific">Paramecium primaurelia</name>
    <dbReference type="NCBI Taxonomy" id="5886"/>
    <lineage>
        <taxon>Eukaryota</taxon>
        <taxon>Sar</taxon>
        <taxon>Alveolata</taxon>
        <taxon>Ciliophora</taxon>
        <taxon>Intramacronucleata</taxon>
        <taxon>Oligohymenophorea</taxon>
        <taxon>Peniculida</taxon>
        <taxon>Parameciidae</taxon>
        <taxon>Paramecium</taxon>
    </lineage>
</organism>
<dbReference type="OMA" id="YGRESLH"/>